<dbReference type="Proteomes" id="UP000076643">
    <property type="component" value="Unassembled WGS sequence"/>
</dbReference>
<evidence type="ECO:0000313" key="2">
    <source>
        <dbReference type="Proteomes" id="UP000076643"/>
    </source>
</evidence>
<comment type="caution">
    <text evidence="1">The sequence shown here is derived from an EMBL/GenBank/DDBJ whole genome shotgun (WGS) entry which is preliminary data.</text>
</comment>
<evidence type="ECO:0000313" key="1">
    <source>
        <dbReference type="EMBL" id="KZN40574.1"/>
    </source>
</evidence>
<gene>
    <name evidence="1" type="ORF">N475_11520</name>
</gene>
<sequence length="47" mass="5144">MVLELKKKKVKKLSRLDSALTPKLTDKIAGGTASNPWYTAASLCRPN</sequence>
<dbReference type="EMBL" id="AUYB01000094">
    <property type="protein sequence ID" value="KZN40574.1"/>
    <property type="molecule type" value="Genomic_DNA"/>
</dbReference>
<dbReference type="AlphaFoldDB" id="A0A166XMS3"/>
<name>A0A166XMS3_9GAMM</name>
<accession>A0A166XMS3</accession>
<protein>
    <submittedName>
        <fullName evidence="1">Uncharacterized protein</fullName>
    </submittedName>
</protein>
<reference evidence="1 2" key="1">
    <citation type="submission" date="2013-07" db="EMBL/GenBank/DDBJ databases">
        <title>Comparative Genomic and Metabolomic Analysis of Twelve Strains of Pseudoalteromonas luteoviolacea.</title>
        <authorList>
            <person name="Vynne N.G."/>
            <person name="Mansson M."/>
            <person name="Gram L."/>
        </authorList>
    </citation>
    <scope>NUCLEOTIDE SEQUENCE [LARGE SCALE GENOMIC DNA]</scope>
    <source>
        <strain evidence="1 2">DSM 6061</strain>
    </source>
</reference>
<dbReference type="PATRIC" id="fig|1365250.3.peg.1531"/>
<organism evidence="1 2">
    <name type="scientific">Pseudoalteromonas luteoviolacea DSM 6061</name>
    <dbReference type="NCBI Taxonomy" id="1365250"/>
    <lineage>
        <taxon>Bacteria</taxon>
        <taxon>Pseudomonadati</taxon>
        <taxon>Pseudomonadota</taxon>
        <taxon>Gammaproteobacteria</taxon>
        <taxon>Alteromonadales</taxon>
        <taxon>Pseudoalteromonadaceae</taxon>
        <taxon>Pseudoalteromonas</taxon>
    </lineage>
</organism>
<keyword evidence="2" id="KW-1185">Reference proteome</keyword>
<proteinExistence type="predicted"/>